<feature type="chain" id="PRO_5038365555" evidence="3">
    <location>
        <begin position="31"/>
        <end position="3852"/>
    </location>
</feature>
<reference evidence="5" key="1">
    <citation type="submission" date="2022-04" db="EMBL/GenBank/DDBJ databases">
        <title>Complete genome sequences of Ezakiella coagulans and Fenollaria massiliensis.</title>
        <authorList>
            <person name="France M.T."/>
            <person name="Clifford J."/>
            <person name="Narina S."/>
            <person name="Rutt L."/>
            <person name="Ravel J."/>
        </authorList>
    </citation>
    <scope>NUCLEOTIDE SEQUENCE</scope>
    <source>
        <strain evidence="5">C0061C2</strain>
    </source>
</reference>
<name>A0A9E7DJE1_9FIRM</name>
<gene>
    <name evidence="5" type="ORF">M1R53_06775</name>
</gene>
<dbReference type="RefSeq" id="WP_249242478.1">
    <property type="nucleotide sequence ID" value="NZ_CP096649.1"/>
</dbReference>
<feature type="compositionally biased region" description="Basic and acidic residues" evidence="2">
    <location>
        <begin position="3471"/>
        <end position="3481"/>
    </location>
</feature>
<dbReference type="KEGG" id="fms:M1R53_06775"/>
<feature type="region of interest" description="Disordered" evidence="2">
    <location>
        <begin position="510"/>
        <end position="530"/>
    </location>
</feature>
<evidence type="ECO:0000313" key="6">
    <source>
        <dbReference type="Proteomes" id="UP000831151"/>
    </source>
</evidence>
<sequence length="3852" mass="419927">MQKKNYLRKTLALVMAFLMIVTMMPVNVFAQDPQIKKNVEDSIESSVGNKDKNAIHAYVGIQVGGDLNMKLQGNALDQQFKPIAGVRAYFQWFEKGGYASPVYTAVSDAQGRLNIGCKPYVAADGKIIKFDADTTVSGGNEKYRFWIDDENLPDSFKKDYQLQYITGENVVFPSDNQWVSQGGATTDVVPNTISDMKILFMEKPKAFMHKAKPTETPAVRTGIGSGGTVWGKVTWDYESPSGGVQWGIVATPSSPAKGVKIKASYLSDYALKQIYSDATVARMNLSSPDDIRGSKWSYALETQLQKWIQEQVKQEPDKWIAETVITPATGTNAEGNYIIQFNGTWGPARNKGVYNYTPPALWPQAKKDRIGTVAASPNDGSFAVGIGQDTKHINIDWMFISADDTEDLRLMTPFNNNWFTGTSGLTGNWGIHSGWAQAAFGVTTAVDTNNNIRADFGFGSPGVNFEITNYDSEANTALPGDIAQTKTTGLPYKVSSDSFVIVWYDPNGKEVGRGTPQKPSSTGTIDSAPLDTSKLTINETTEYTAKLYRVKPGGKLEDQPIAADSFTVEVSHLFISRYDDVSIVNPKASDKEMKDATYSATGLPEALTMEATTGTIKGKAKTAGLYKAAFKIILPDKSGNIEGTRDRYIAVTDSPLKAGEVGVAYSQDVKPEPAKDPKGKDYIYKMKSVNFISGKEIEGLKVEGDATNGFKITGIPTKEAKATEDVLDGDPGPNVEVTYDIYKKNDTGKEVLVAKGHKDLVPLVVRPIVIIPQDPSNPGDTPAGYHKVTFDATANDGNIGGKQTYSVFVLDGKTIQEAEKADPKLTIPTVTVTTKGKEHTAWTVDTAEYKKDLSDYKTAVTADVKFTAKYEDKKVVIIPEDPSNPGDTPAGYHKVTFDATANDGNIGGKQTYSVFVLDGKTIQEAEKADPKLTIPTVTVTTKGKEHTAWTVDTAEYKKDLSDYKTAVTADVKFTAKYEDKKVVIIPEDPSNPGDTPAGYHKVTFDATANDGNIGGKQTYSVFVLDGKTIQEAEKADPKLTIPTVTVTTKGKEHTAWTVDTAEYKKDLSDYKTAVTADVKFTAKYEDKKVVIIPEDPSNPGDTPAGYHKVTFDATANDGNIGGKQTYSVFVLDGKTIQEAEKADPKLTIPTVTVTTKGKEHTAWTVDTAEYKKDLSDYKTAVTADVKFTAKYEDKKVVIIPEDPSNPGDTPAGYHKVTFDATANDGNIGGKQTYSVFVLDGKTIQEAEKADPKLTIPTVTVTTKGKEHTAWTVDTAEYKKDLSDYKTAVTADVKFTAKYEDKKVVIIPEDPSNPGDTPAGYHKVTFDATANDGNIGGKQTYSVFVLDGKTIQEAEKADPKLTIPTVTVTTKGKEHTAWTVDTAEYKKDLSDYKTAVTADVKFTAKYEDKKVVIIPEDPSNPGDTPAGYHKVTFDATANDGNIGGKQTYSVFVLDGKTIQEAEKADPKLTIPTVTVTTKGKEHTAWTVDTAEYKKDLSDYKTAVTADVKFTAKYEDKKVVIIPEDPSNPGDTPAGYHKVTFDATANDGNIGGKQTYSVFVLDGKTIQEAEKADPKLTIPTVTVTTKGKEHTAWTVDTAEYKKDLSDYKTAVTADVKFTAKYEDKKVVIIPEDPSNPGDTPAGYHKVTFDATANDGNIGGKQTYSVFVLDGKTIQEAEKADPKLTIPTVTVTTKGKEHTAWTVDTAEYKKDLSDYKTAVTADVKFTAKYEDKKVVIIPEDPSNPGDTPAGYHKVTFDATANDGNIGGKQTYSVFVLDGKTIQEAEKADPKLTIPTVTVTTKGKEHTAWTVDTAEYKKDLSDYKTAVTADVKFTAKYEDKKVVIIPEDPSNPGDTPAGYHKVTFDATANDGNIGGKQTYSVFVLDGKTIQEAEKADPKLTIPTVTVTTKGKEHTAWTVDTAEYKKDLSDYKTAVTADVKFTAKYEDKKVVIIPEDPSNPGDTPAGYHKVTFDATANDGNIGGKQTYSVFVLDGKTIQEAEKADPKLTIPTVTVTTKGKEHTAWTVDTAEYKKDLSDYKTAVTADVKFTAKYEDKKVVIIPEDPSNPGDTPAGYHKVTFDATANDGNIGGKQTYSVFVLDGKTIQEAEKADPKLTIPTVTVTTKGKEHTAWTVDTAEYKKDLSDYKTAVTADVKFTAKYEDKKVVIIPEDPSNPGDTPAGYHKVTFDATANDGNIGGKQTYSVFVLDGKTIQEAEKADPKLTIPTVTVTTKGKEHTAWTVDTAEYKKDLSDYKTAVTADVKFTAKYEDKKVVIIPEDPSNPGDTPAGYHKVTFDATANDGNIGGKQTYSVFVLDGKTIQEAEKADPKLTIPTVTVTTKGKEHTAWTVDTAEYKKDLSDYKTAVTADVKFTAKYEDKKVVIIPEDPSNPGDTPAGYHKVTFDATANDGNIGGKQTYSVFVLDGKTIQEAEKADPKLTIPTVTVTTKGKEHTAWTVDTAEYKKDLSDYKTAVTADVKFTAKYEDKKVVIIPEDPSNPGDTPAGYHKVTFDATANDGNIGGKQTYSVFVLDGKTIQEAEKADPKLTIPTVTVTTKGKEHTAWTVDTAEYKKDLSDYKTAVTADVKFTAKYEDKKVVIIPEDPSNPGDTPAGYHKVTFDATANDGNIGGKQTYSVFVLDGKTIQEAEKADPKLTIPTVTVTTKGKEHTAWTVDTAEYKKDLSDYKTAVTADVKFTAKYEDKKVVIIPEDPSNPGDTPAGYHKVTFDATANDGNIGGKQTYSVFVLDGKTIQEAEKADPKLTIPTVTVTTKGKEHTAWTVDTAEYKKDLSDYKTAVTADVKFTAKYEDKKVVIIPEDPSNPGDTPAGYHKVTFDATANDGNIGGKQTYSVFVLDGKTIQEAEKADPKLTIPTVTVTTKGKEHTAWTVDTAEYKKDLSDYKTAVTADVKFTAKYEDKKVVIIPEDPSNPGDTPAGYHKVTFDATANDGNIGGKQTYSVFVLDGKTIQEAEKADPKLTIPTVTVTTKGKEHTAWTVDTAEYKKDLSDYKTAVTADVKFTAKYEDKKVVIIPEDPSNPGDTPAGYHKVTFDATANDGNIGGKQTYSVFVLDGKTIQEAEKADPKLTIPTVTVTTKGKEHTAWTVDTAEYKKDLSDYKTAVTADVKFTAKYEDKKVVIIPEDPSNPGDTPAGYHKVTFDATANDGNIGGKQTYSVFVLDGKTIQEAEKADPKLTIPTVTVTTKGKEHTAWTVDTAEYKKDLSDYKTAVTADVKFTAKYEDKKVVIIPEDPSNPGDTPAGYHKVTFDATANDGNIGGKQTYSVFVLDGKTIQEAEKADPKLTIPTVTVTTKGKEHTAWTVDTAEYKKDLSDYKTAVTADVKFTAKYEDNTPTIADKDNYDPHYEDKSGKPGETVQIDPPTFTKKGEQGTVPAPTTPTKGTTFTKNDKTQTNVTVDPNTGAITVVIPQDAKVGDVITIPVKVTYPDGSNEPVDVKVTVGEDKTKVKYPNTEVEKGKTETVTPIVTDNDGKPVPEDKVGTPTVTNTNDLPGGVTVTPKNNGKVDITVPDGYDGPKDFTVKVTVPVDGKDVESEIKITVKDKTTPPTPTYNYITLTLDENYRSGEITHYDVIEGELIERYLYTPRRRGYIFKGWSYDSRRLEEVRPGDRIYYPTTLYAIWTKQKAKDDEEVEPIDTRAVNEHKAYMFGYTDGSVRPNGSITRAEAAALVTRLLGIEANASSMKPAFTDTPSSWYNKAINAAVARGIMKGYPDGRFRPNAPITRAEFTQMISTIDNKPYGVAPFADVKGHWAERAIGSEYQAGRITGYPDGTFRPNAFITRCEAVVILNKIFERNYDAMSAMNAKNKESIKRFIDLTPSFWGFNDMVEATNTHDFKRRRPGFVEEDWTLVK</sequence>
<dbReference type="InterPro" id="IPR001119">
    <property type="entry name" value="SLH_dom"/>
</dbReference>
<evidence type="ECO:0000313" key="5">
    <source>
        <dbReference type="EMBL" id="UQK58939.1"/>
    </source>
</evidence>
<feature type="region of interest" description="Disordered" evidence="2">
    <location>
        <begin position="3465"/>
        <end position="3491"/>
    </location>
</feature>
<organism evidence="5 6">
    <name type="scientific">Fenollaria massiliensis</name>
    <dbReference type="NCBI Taxonomy" id="938288"/>
    <lineage>
        <taxon>Bacteria</taxon>
        <taxon>Bacillati</taxon>
        <taxon>Bacillota</taxon>
        <taxon>Clostridia</taxon>
        <taxon>Eubacteriales</taxon>
        <taxon>Fenollaria</taxon>
    </lineage>
</organism>
<feature type="domain" description="SLH" evidence="4">
    <location>
        <begin position="3747"/>
        <end position="3803"/>
    </location>
</feature>
<evidence type="ECO:0000256" key="1">
    <source>
        <dbReference type="ARBA" id="ARBA00022737"/>
    </source>
</evidence>
<dbReference type="PROSITE" id="PS51272">
    <property type="entry name" value="SLH"/>
    <property type="match status" value="3"/>
</dbReference>
<accession>A0A9E7DJE1</accession>
<keyword evidence="1" id="KW-0677">Repeat</keyword>
<proteinExistence type="predicted"/>
<feature type="region of interest" description="Disordered" evidence="2">
    <location>
        <begin position="3338"/>
        <end position="3392"/>
    </location>
</feature>
<feature type="signal peptide" evidence="3">
    <location>
        <begin position="1"/>
        <end position="30"/>
    </location>
</feature>
<evidence type="ECO:0000256" key="2">
    <source>
        <dbReference type="SAM" id="MobiDB-lite"/>
    </source>
</evidence>
<protein>
    <submittedName>
        <fullName evidence="5">S-layer homology domain-containing protein</fullName>
    </submittedName>
</protein>
<evidence type="ECO:0000256" key="3">
    <source>
        <dbReference type="SAM" id="SignalP"/>
    </source>
</evidence>
<feature type="compositionally biased region" description="Basic and acidic residues" evidence="2">
    <location>
        <begin position="3338"/>
        <end position="3354"/>
    </location>
</feature>
<dbReference type="Proteomes" id="UP000831151">
    <property type="component" value="Chromosome"/>
</dbReference>
<dbReference type="InterPro" id="IPR013783">
    <property type="entry name" value="Ig-like_fold"/>
</dbReference>
<dbReference type="Pfam" id="PF00395">
    <property type="entry name" value="SLH"/>
    <property type="match status" value="3"/>
</dbReference>
<dbReference type="EMBL" id="CP096649">
    <property type="protein sequence ID" value="UQK58939.1"/>
    <property type="molecule type" value="Genomic_DNA"/>
</dbReference>
<dbReference type="Gene3D" id="2.60.40.10">
    <property type="entry name" value="Immunoglobulins"/>
    <property type="match status" value="1"/>
</dbReference>
<keyword evidence="6" id="KW-1185">Reference proteome</keyword>
<keyword evidence="3" id="KW-0732">Signal</keyword>
<dbReference type="InterPro" id="IPR051465">
    <property type="entry name" value="Cell_Envelope_Struct_Comp"/>
</dbReference>
<dbReference type="PANTHER" id="PTHR43308">
    <property type="entry name" value="OUTER MEMBRANE PROTEIN ALPHA-RELATED"/>
    <property type="match status" value="1"/>
</dbReference>
<evidence type="ECO:0000259" key="4">
    <source>
        <dbReference type="PROSITE" id="PS51272"/>
    </source>
</evidence>
<feature type="domain" description="SLH" evidence="4">
    <location>
        <begin position="3683"/>
        <end position="3746"/>
    </location>
</feature>
<feature type="compositionally biased region" description="Low complexity" evidence="2">
    <location>
        <begin position="3374"/>
        <end position="3388"/>
    </location>
</feature>
<feature type="domain" description="SLH" evidence="4">
    <location>
        <begin position="3619"/>
        <end position="3682"/>
    </location>
</feature>